<dbReference type="Pfam" id="PF16510">
    <property type="entry name" value="P22_portal"/>
    <property type="match status" value="1"/>
</dbReference>
<organism evidence="2 3">
    <name type="scientific">Kineobactrum salinum</name>
    <dbReference type="NCBI Taxonomy" id="2708301"/>
    <lineage>
        <taxon>Bacteria</taxon>
        <taxon>Pseudomonadati</taxon>
        <taxon>Pseudomonadota</taxon>
        <taxon>Gammaproteobacteria</taxon>
        <taxon>Cellvibrionales</taxon>
        <taxon>Halieaceae</taxon>
        <taxon>Kineobactrum</taxon>
    </lineage>
</organism>
<feature type="coiled-coil region" evidence="1">
    <location>
        <begin position="618"/>
        <end position="645"/>
    </location>
</feature>
<gene>
    <name evidence="2" type="ORF">G3T16_18900</name>
</gene>
<proteinExistence type="predicted"/>
<evidence type="ECO:0000256" key="1">
    <source>
        <dbReference type="SAM" id="Coils"/>
    </source>
</evidence>
<evidence type="ECO:0000313" key="3">
    <source>
        <dbReference type="Proteomes" id="UP000477680"/>
    </source>
</evidence>
<sequence length="716" mass="81566">MTERGVPEDRAEATVPKIQREEQSALEEWDRYVRAKDLGHEKYMARARKQDDFYRGEQWDPADKAKLDKQGKPALTINQVFPTINAILGEQITRRADLRFKPAKDGSEEVATVISKVIMQILYENDFDSKESEAFADGIIEERGYYDIRMEFDENLQGSATITVEDPKDVIPDPYGKDYDPATWQEVTKTRWWSLDEVELEYGKEQRNKVEHIARNERTRGEDSFRYETSFSDDDAAANSHAEWWGTKAANRQVRSVRVIERQFYQNTLVYYFVDPATGDSKKAPPGWNREQRRAFASKTKLFLHQKQERRIRWRVSVDKVLLHDDWSPYNTFTIIPYFAFFRRGRTMSAVTNLISPQENLNKLSSQELHIVNSTANSGWITEVGSLSNMTAEELASKGAETGLVIEKNAGRESPEKIKPNTVPSGIDRISQKAHNNIRQISGINDGMLGLESAEVSGVALASKEKRAQIQIQVPMENLARTRKLVARKLLELLQQFYTEPRLMKITRPMPKPGESEVEEVEINTPSPEGHIINDITVGKYEVVVSSQPSRDTFNDSQFAEAMSLVEIGIPIPPDRIIEYSNLADKHALAEEVRAMTGRGEPTEEELALQQQIQQMELMTMQLNLAKLEGEAMKVRAEAQKLLAESGAIPVELELQMVELEADIQKEREGFEVRKELALTNARNQLEKVLMQAKAKQLEQTTAAALAPRTPVRPQR</sequence>
<dbReference type="Proteomes" id="UP000477680">
    <property type="component" value="Chromosome"/>
</dbReference>
<name>A0A6C0U5Q3_9GAMM</name>
<accession>A0A6C0U5Q3</accession>
<dbReference type="EMBL" id="CP048711">
    <property type="protein sequence ID" value="QIB67163.1"/>
    <property type="molecule type" value="Genomic_DNA"/>
</dbReference>
<dbReference type="RefSeq" id="WP_163496590.1">
    <property type="nucleotide sequence ID" value="NZ_CP048711.1"/>
</dbReference>
<dbReference type="AlphaFoldDB" id="A0A6C0U5Q3"/>
<evidence type="ECO:0000313" key="2">
    <source>
        <dbReference type="EMBL" id="QIB67163.1"/>
    </source>
</evidence>
<dbReference type="KEGG" id="kim:G3T16_18900"/>
<evidence type="ECO:0008006" key="4">
    <source>
        <dbReference type="Google" id="ProtNLM"/>
    </source>
</evidence>
<dbReference type="InterPro" id="IPR032427">
    <property type="entry name" value="P22_portal"/>
</dbReference>
<keyword evidence="1" id="KW-0175">Coiled coil</keyword>
<protein>
    <recommendedName>
        <fullName evidence="4">Genomic island protein</fullName>
    </recommendedName>
</protein>
<keyword evidence="3" id="KW-1185">Reference proteome</keyword>
<reference evidence="2 3" key="1">
    <citation type="submission" date="2020-02" db="EMBL/GenBank/DDBJ databases">
        <title>Genome sequencing for Kineobactrum sp. M2.</title>
        <authorList>
            <person name="Park S.-J."/>
        </authorList>
    </citation>
    <scope>NUCLEOTIDE SEQUENCE [LARGE SCALE GENOMIC DNA]</scope>
    <source>
        <strain evidence="2 3">M2</strain>
    </source>
</reference>